<reference evidence="1 2" key="1">
    <citation type="submission" date="2016-10" db="EMBL/GenBank/DDBJ databases">
        <authorList>
            <person name="de Groot N.N."/>
        </authorList>
    </citation>
    <scope>NUCLEOTIDE SEQUENCE [LARGE SCALE GENOMIC DNA]</scope>
    <source>
        <strain evidence="1 2">DSM 44778</strain>
    </source>
</reference>
<evidence type="ECO:0008006" key="3">
    <source>
        <dbReference type="Google" id="ProtNLM"/>
    </source>
</evidence>
<proteinExistence type="predicted"/>
<dbReference type="Proteomes" id="UP000199545">
    <property type="component" value="Unassembled WGS sequence"/>
</dbReference>
<organism evidence="1 2">
    <name type="scientific">Thermoflavimicrobium dichotomicum</name>
    <dbReference type="NCBI Taxonomy" id="46223"/>
    <lineage>
        <taxon>Bacteria</taxon>
        <taxon>Bacillati</taxon>
        <taxon>Bacillota</taxon>
        <taxon>Bacilli</taxon>
        <taxon>Bacillales</taxon>
        <taxon>Thermoactinomycetaceae</taxon>
        <taxon>Thermoflavimicrobium</taxon>
    </lineage>
</organism>
<accession>A0A1I3UPU8</accession>
<evidence type="ECO:0000313" key="2">
    <source>
        <dbReference type="Proteomes" id="UP000199545"/>
    </source>
</evidence>
<name>A0A1I3UPU8_9BACL</name>
<keyword evidence="2" id="KW-1185">Reference proteome</keyword>
<dbReference type="STRING" id="46223.SAMN05421852_12634"/>
<evidence type="ECO:0000313" key="1">
    <source>
        <dbReference type="EMBL" id="SFJ84749.1"/>
    </source>
</evidence>
<dbReference type="AlphaFoldDB" id="A0A1I3UPU8"/>
<protein>
    <recommendedName>
        <fullName evidence="3">MnmG N-terminal domain-containing protein</fullName>
    </recommendedName>
</protein>
<dbReference type="RefSeq" id="WP_175482535.1">
    <property type="nucleotide sequence ID" value="NZ_FORR01000026.1"/>
</dbReference>
<dbReference type="EMBL" id="FORR01000026">
    <property type="protein sequence ID" value="SFJ84749.1"/>
    <property type="molecule type" value="Genomic_DNA"/>
</dbReference>
<sequence length="58" mass="6103">MAQSGIWGSLRFESEIAGLYLGGDGAGITRVLAQAGACGVWIARDIVKKLRNHSSSQV</sequence>
<gene>
    <name evidence="1" type="ORF">SAMN05421852_12634</name>
</gene>